<dbReference type="PIRSF" id="PIRSF039008">
    <property type="entry name" value="YjbJ"/>
    <property type="match status" value="1"/>
</dbReference>
<dbReference type="AlphaFoldDB" id="A0A0U5L9N2"/>
<gene>
    <name evidence="3" type="ORF">EM595_3199</name>
</gene>
<organism evidence="3 4">
    <name type="scientific">Duffyella gerundensis</name>
    <dbReference type="NCBI Taxonomy" id="1619313"/>
    <lineage>
        <taxon>Bacteria</taxon>
        <taxon>Pseudomonadati</taxon>
        <taxon>Pseudomonadota</taxon>
        <taxon>Gammaproteobacteria</taxon>
        <taxon>Enterobacterales</taxon>
        <taxon>Erwiniaceae</taxon>
        <taxon>Duffyella</taxon>
    </lineage>
</organism>
<dbReference type="NCBIfam" id="NF007748">
    <property type="entry name" value="PRK10428.1"/>
    <property type="match status" value="1"/>
</dbReference>
<feature type="domain" description="CsbD-like" evidence="2">
    <location>
        <begin position="4"/>
        <end position="56"/>
    </location>
</feature>
<evidence type="ECO:0000256" key="1">
    <source>
        <dbReference type="ARBA" id="ARBA00009129"/>
    </source>
</evidence>
<dbReference type="RefSeq" id="WP_067434248.1">
    <property type="nucleotide sequence ID" value="NZ_CP072598.1"/>
</dbReference>
<protein>
    <recommendedName>
        <fullName evidence="2">CsbD-like domain-containing protein</fullName>
    </recommendedName>
</protein>
<evidence type="ECO:0000313" key="4">
    <source>
        <dbReference type="Proteomes" id="UP000059419"/>
    </source>
</evidence>
<name>A0A0U5L9N2_9GAMM</name>
<dbReference type="SUPFAM" id="SSF69047">
    <property type="entry name" value="Hypothetical protein YjbJ"/>
    <property type="match status" value="1"/>
</dbReference>
<accession>A0A0U5L9N2</accession>
<dbReference type="InterPro" id="IPR026042">
    <property type="entry name" value="YjbJ"/>
</dbReference>
<dbReference type="PANTHER" id="PTHR34977:SF1">
    <property type="entry name" value="UPF0337 PROTEIN YJBJ"/>
    <property type="match status" value="1"/>
</dbReference>
<dbReference type="STRING" id="1619313.EM595_3199"/>
<dbReference type="PATRIC" id="fig|1619313.3.peg.3319"/>
<dbReference type="Proteomes" id="UP000059419">
    <property type="component" value="Chromosome 1"/>
</dbReference>
<dbReference type="OrthoDB" id="9796058at2"/>
<comment type="similarity">
    <text evidence="1">Belongs to the UPF0337 (CsbD) family.</text>
</comment>
<dbReference type="Pfam" id="PF05532">
    <property type="entry name" value="CsbD"/>
    <property type="match status" value="1"/>
</dbReference>
<dbReference type="GeneID" id="84611835"/>
<dbReference type="InterPro" id="IPR050423">
    <property type="entry name" value="UPF0337_stress_rsp"/>
</dbReference>
<dbReference type="Gene3D" id="1.10.1470.10">
    <property type="entry name" value="YjbJ"/>
    <property type="match status" value="1"/>
</dbReference>
<evidence type="ECO:0000259" key="2">
    <source>
        <dbReference type="Pfam" id="PF05532"/>
    </source>
</evidence>
<dbReference type="InterPro" id="IPR008462">
    <property type="entry name" value="CsbD"/>
</dbReference>
<dbReference type="PANTHER" id="PTHR34977">
    <property type="entry name" value="UPF0337 PROTEIN YJBJ"/>
    <property type="match status" value="1"/>
</dbReference>
<dbReference type="KEGG" id="ege:EM595_3199"/>
<keyword evidence="4" id="KW-1185">Reference proteome</keyword>
<sequence length="70" mass="8322">MNKDEASGNWKQFKGKMKEKWGKLTDDDMTVVEGKRDQLVGKIQEKYGYAKDEAEKEVSTWESENKDYRW</sequence>
<reference evidence="4" key="1">
    <citation type="submission" date="2015-11" db="EMBL/GenBank/DDBJ databases">
        <authorList>
            <person name="Blom J."/>
        </authorList>
    </citation>
    <scope>NUCLEOTIDE SEQUENCE [LARGE SCALE GENOMIC DNA]</scope>
</reference>
<dbReference type="EMBL" id="LN907827">
    <property type="protein sequence ID" value="CUU25430.1"/>
    <property type="molecule type" value="Genomic_DNA"/>
</dbReference>
<proteinExistence type="inferred from homology"/>
<dbReference type="InterPro" id="IPR036629">
    <property type="entry name" value="YjbJ_sf"/>
</dbReference>
<evidence type="ECO:0000313" key="3">
    <source>
        <dbReference type="EMBL" id="CUU25430.1"/>
    </source>
</evidence>